<evidence type="ECO:0000256" key="10">
    <source>
        <dbReference type="ARBA" id="ARBA00023027"/>
    </source>
</evidence>
<feature type="binding site" evidence="18">
    <location>
        <position position="149"/>
    </location>
    <ligand>
        <name>(6S)-NADPHX</name>
        <dbReference type="ChEBI" id="CHEBI:64076"/>
    </ligand>
</feature>
<dbReference type="HAMAP" id="MF_01966">
    <property type="entry name" value="NADHX_epimerase"/>
    <property type="match status" value="1"/>
</dbReference>
<dbReference type="EMBL" id="JZDQ02000011">
    <property type="protein sequence ID" value="OIJ27068.1"/>
    <property type="molecule type" value="Genomic_DNA"/>
</dbReference>
<dbReference type="GO" id="GO:0046496">
    <property type="term" value="P:nicotinamide nucleotide metabolic process"/>
    <property type="evidence" value="ECO:0007669"/>
    <property type="project" value="UniProtKB-UniRule"/>
</dbReference>
<dbReference type="InterPro" id="IPR029056">
    <property type="entry name" value="Ribokinase-like"/>
</dbReference>
<feature type="binding site" evidence="17">
    <location>
        <position position="293"/>
    </location>
    <ligand>
        <name>(6S)-NADPHX</name>
        <dbReference type="ChEBI" id="CHEBI:64076"/>
    </ligand>
</feature>
<keyword evidence="9 18" id="KW-0630">Potassium</keyword>
<dbReference type="AlphaFoldDB" id="A0A1J4N6C3"/>
<dbReference type="Gene3D" id="3.40.50.10260">
    <property type="entry name" value="YjeF N-terminal domain"/>
    <property type="match status" value="1"/>
</dbReference>
<name>A0A1J4N6C3_9ACTN</name>
<feature type="binding site" evidence="17">
    <location>
        <position position="403"/>
    </location>
    <ligand>
        <name>AMP</name>
        <dbReference type="ChEBI" id="CHEBI:456215"/>
    </ligand>
</feature>
<evidence type="ECO:0000256" key="4">
    <source>
        <dbReference type="ARBA" id="ARBA00009524"/>
    </source>
</evidence>
<dbReference type="CDD" id="cd01171">
    <property type="entry name" value="YXKO-related"/>
    <property type="match status" value="1"/>
</dbReference>
<comment type="cofactor">
    <cofactor evidence="18 19">
        <name>K(+)</name>
        <dbReference type="ChEBI" id="CHEBI:29103"/>
    </cofactor>
    <text evidence="18 19">Binds 1 potassium ion per subunit.</text>
</comment>
<feature type="binding site" evidence="18">
    <location>
        <position position="59"/>
    </location>
    <ligand>
        <name>K(+)</name>
        <dbReference type="ChEBI" id="CHEBI:29103"/>
    </ligand>
</feature>
<comment type="caution">
    <text evidence="22">The sequence shown here is derived from an EMBL/GenBank/DDBJ whole genome shotgun (WGS) entry which is preliminary data.</text>
</comment>
<comment type="catalytic activity">
    <reaction evidence="15 17 19">
        <text>(6S)-NADHX + ADP = AMP + phosphate + NADH + H(+)</text>
        <dbReference type="Rhea" id="RHEA:32223"/>
        <dbReference type="ChEBI" id="CHEBI:15378"/>
        <dbReference type="ChEBI" id="CHEBI:43474"/>
        <dbReference type="ChEBI" id="CHEBI:57945"/>
        <dbReference type="ChEBI" id="CHEBI:64074"/>
        <dbReference type="ChEBI" id="CHEBI:456215"/>
        <dbReference type="ChEBI" id="CHEBI:456216"/>
        <dbReference type="EC" id="4.2.1.136"/>
    </reaction>
</comment>
<comment type="similarity">
    <text evidence="17">Belongs to the NnrD/CARKD family.</text>
</comment>
<dbReference type="PIRSF" id="PIRSF017184">
    <property type="entry name" value="Nnr"/>
    <property type="match status" value="1"/>
</dbReference>
<accession>A0A1J4N6C3</accession>
<dbReference type="SUPFAM" id="SSF53613">
    <property type="entry name" value="Ribokinase-like"/>
    <property type="match status" value="1"/>
</dbReference>
<dbReference type="Gene3D" id="3.40.1190.20">
    <property type="match status" value="1"/>
</dbReference>
<dbReference type="Proteomes" id="UP000033772">
    <property type="component" value="Unassembled WGS sequence"/>
</dbReference>
<sequence length="465" mass="46290">MRRAHSVEQVRAAEKALMASLPEGALMQRAAAGLAYAVIDHLGGAYGKRVVLLVGSGDNGGDALYAGALLARRGARVEAWLLSDRAHTGGVGALKAAGGIVSSGVISTGSITGDLVIDGIVGIGGKPGLRPEAEEALDVLAGVPVVAVDTPSGVCVDTGEVDGAHVTADLTVTFGTYKPCHLLDPAASACGKVQLVDIGLELPIPAIESLEAADVAALVPRPAPDGHKYTRGVVGLRVGSATYPGAALLAVAGANTGLAGMVRYVGTASEWVKRQHPEVVGDGQAQAWVVGSGSADGANSALAFARASGVPLVIDADSLRALNGPLGVPAILTPHAGELAALIREDRADIEARPLHYARLAAQRFEAVVLLKGRRTTIASPDPDTPVRVNTTGTSWLATAGSGDVLGGLIGSLLATGLAPIDAASAGAWLHGAAATLASAGGPVTASGVAAAIPAVIRSLPAVSS</sequence>
<evidence type="ECO:0000256" key="13">
    <source>
        <dbReference type="ARBA" id="ARBA00023268"/>
    </source>
</evidence>
<dbReference type="InterPro" id="IPR000631">
    <property type="entry name" value="CARKD"/>
</dbReference>
<dbReference type="PROSITE" id="PS51385">
    <property type="entry name" value="YJEF_N"/>
    <property type="match status" value="1"/>
</dbReference>
<feature type="domain" description="YjeF C-terminal" evidence="20">
    <location>
        <begin position="211"/>
        <end position="460"/>
    </location>
</feature>
<evidence type="ECO:0000313" key="23">
    <source>
        <dbReference type="Proteomes" id="UP000033772"/>
    </source>
</evidence>
<evidence type="ECO:0000256" key="16">
    <source>
        <dbReference type="ARBA" id="ARBA00049209"/>
    </source>
</evidence>
<keyword evidence="7 17" id="KW-0067">ATP-binding</keyword>
<comment type="catalytic activity">
    <reaction evidence="2 18 19">
        <text>(6R)-NADPHX = (6S)-NADPHX</text>
        <dbReference type="Rhea" id="RHEA:32227"/>
        <dbReference type="ChEBI" id="CHEBI:64076"/>
        <dbReference type="ChEBI" id="CHEBI:64077"/>
        <dbReference type="EC" id="5.1.99.6"/>
    </reaction>
</comment>
<dbReference type="GO" id="GO:0052855">
    <property type="term" value="F:ADP-dependent NAD(P)H-hydrate dehydratase activity"/>
    <property type="evidence" value="ECO:0007669"/>
    <property type="project" value="UniProtKB-UniRule"/>
</dbReference>
<feature type="domain" description="YjeF N-terminal" evidence="21">
    <location>
        <begin position="10"/>
        <end position="206"/>
    </location>
</feature>
<dbReference type="NCBIfam" id="TIGR00197">
    <property type="entry name" value="yjeF_nterm"/>
    <property type="match status" value="1"/>
</dbReference>
<comment type="catalytic activity">
    <reaction evidence="16 17 19">
        <text>(6S)-NADPHX + ADP = AMP + phosphate + NADPH + H(+)</text>
        <dbReference type="Rhea" id="RHEA:32235"/>
        <dbReference type="ChEBI" id="CHEBI:15378"/>
        <dbReference type="ChEBI" id="CHEBI:43474"/>
        <dbReference type="ChEBI" id="CHEBI:57783"/>
        <dbReference type="ChEBI" id="CHEBI:64076"/>
        <dbReference type="ChEBI" id="CHEBI:456215"/>
        <dbReference type="ChEBI" id="CHEBI:456216"/>
        <dbReference type="EC" id="4.2.1.136"/>
    </reaction>
</comment>
<dbReference type="HAMAP" id="MF_01965">
    <property type="entry name" value="NADHX_dehydratase"/>
    <property type="match status" value="1"/>
</dbReference>
<feature type="binding site" evidence="17">
    <location>
        <position position="335"/>
    </location>
    <ligand>
        <name>(6S)-NADPHX</name>
        <dbReference type="ChEBI" id="CHEBI:64076"/>
    </ligand>
</feature>
<evidence type="ECO:0000256" key="19">
    <source>
        <dbReference type="PIRNR" id="PIRNR017184"/>
    </source>
</evidence>
<keyword evidence="13" id="KW-0511">Multifunctional enzyme</keyword>
<keyword evidence="11 18" id="KW-0413">Isomerase</keyword>
<comment type="function">
    <text evidence="17">Catalyzes the dehydration of the S-form of NAD(P)HX at the expense of ADP, which is converted to AMP. Together with NAD(P)HX epimerase, which catalyzes the epimerization of the S- and R-forms, the enzyme allows the repair of both epimers of NAD(P)HX, a damaged form of NAD(P)H that is a result of enzymatic or heat-dependent hydration.</text>
</comment>
<evidence type="ECO:0000256" key="6">
    <source>
        <dbReference type="ARBA" id="ARBA00022741"/>
    </source>
</evidence>
<comment type="subunit">
    <text evidence="17">Homotetramer.</text>
</comment>
<protein>
    <recommendedName>
        <fullName evidence="19">Bifunctional NAD(P)H-hydrate repair enzyme</fullName>
    </recommendedName>
    <alternativeName>
        <fullName evidence="19">Nicotinamide nucleotide repair protein</fullName>
    </alternativeName>
    <domain>
        <recommendedName>
            <fullName evidence="19">ADP-dependent (S)-NAD(P)H-hydrate dehydratase</fullName>
            <ecNumber evidence="19">4.2.1.136</ecNumber>
        </recommendedName>
        <alternativeName>
            <fullName evidence="19">ADP-dependent NAD(P)HX dehydratase</fullName>
        </alternativeName>
    </domain>
    <domain>
        <recommendedName>
            <fullName evidence="19">NAD(P)H-hydrate epimerase</fullName>
            <ecNumber evidence="19">5.1.99.6</ecNumber>
        </recommendedName>
    </domain>
</protein>
<comment type="function">
    <text evidence="14 19">Bifunctional enzyme that catalyzes the epimerization of the S- and R-forms of NAD(P)HX and the dehydration of the S-form of NAD(P)HX at the expense of ADP, which is converted to AMP. This allows the repair of both epimers of NAD(P)HX, a damaged form of NAD(P)H that is a result of enzymatic or heat-dependent hydration.</text>
</comment>
<dbReference type="EC" id="4.2.1.136" evidence="19"/>
<keyword evidence="8 17" id="KW-0521">NADP</keyword>
<dbReference type="InterPro" id="IPR030677">
    <property type="entry name" value="Nnr"/>
</dbReference>
<feature type="binding site" evidence="17">
    <location>
        <position position="404"/>
    </location>
    <ligand>
        <name>(6S)-NADPHX</name>
        <dbReference type="ChEBI" id="CHEBI:64076"/>
    </ligand>
</feature>
<dbReference type="PANTHER" id="PTHR12592:SF0">
    <property type="entry name" value="ATP-DEPENDENT (S)-NAD(P)H-HYDRATE DEHYDRATASE"/>
    <property type="match status" value="1"/>
</dbReference>
<dbReference type="InterPro" id="IPR004443">
    <property type="entry name" value="YjeF_N_dom"/>
</dbReference>
<comment type="similarity">
    <text evidence="18">Belongs to the NnrE/AIBP family.</text>
</comment>
<evidence type="ECO:0000256" key="11">
    <source>
        <dbReference type="ARBA" id="ARBA00023235"/>
    </source>
</evidence>
<comment type="similarity">
    <text evidence="3 19">In the N-terminal section; belongs to the NnrE/AIBP family.</text>
</comment>
<dbReference type="PANTHER" id="PTHR12592">
    <property type="entry name" value="ATP-DEPENDENT (S)-NAD(P)H-HYDRATE DEHYDRATASE FAMILY MEMBER"/>
    <property type="match status" value="1"/>
</dbReference>
<comment type="function">
    <text evidence="18">Catalyzes the epimerization of the S- and R-forms of NAD(P)HX, a damaged form of NAD(P)H that is a result of enzymatic or heat-dependent hydration. This is a prerequisite for the S-specific NAD(P)H-hydrate dehydratase to allow the repair of both epimers of NAD(P)HX.</text>
</comment>
<dbReference type="STRING" id="1844.UG56_009855"/>
<evidence type="ECO:0000256" key="7">
    <source>
        <dbReference type="ARBA" id="ARBA00022840"/>
    </source>
</evidence>
<keyword evidence="5 18" id="KW-0479">Metal-binding</keyword>
<dbReference type="EC" id="5.1.99.6" evidence="19"/>
<dbReference type="OrthoDB" id="9806925at2"/>
<feature type="binding site" evidence="18">
    <location>
        <begin position="58"/>
        <end position="62"/>
    </location>
    <ligand>
        <name>(6S)-NADPHX</name>
        <dbReference type="ChEBI" id="CHEBI:64076"/>
    </ligand>
</feature>
<gene>
    <name evidence="18" type="primary">nnrE</name>
    <name evidence="17" type="synonym">nnrD</name>
    <name evidence="22" type="ORF">UG56_009855</name>
</gene>
<evidence type="ECO:0000256" key="1">
    <source>
        <dbReference type="ARBA" id="ARBA00000013"/>
    </source>
</evidence>
<evidence type="ECO:0000256" key="17">
    <source>
        <dbReference type="HAMAP-Rule" id="MF_01965"/>
    </source>
</evidence>
<organism evidence="22 23">
    <name type="scientific">Nocardioides luteus</name>
    <dbReference type="NCBI Taxonomy" id="1844"/>
    <lineage>
        <taxon>Bacteria</taxon>
        <taxon>Bacillati</taxon>
        <taxon>Actinomycetota</taxon>
        <taxon>Actinomycetes</taxon>
        <taxon>Propionibacteriales</taxon>
        <taxon>Nocardioidaceae</taxon>
        <taxon>Nocardioides</taxon>
    </lineage>
</organism>
<feature type="binding site" evidence="18">
    <location>
        <position position="152"/>
    </location>
    <ligand>
        <name>K(+)</name>
        <dbReference type="ChEBI" id="CHEBI:29103"/>
    </ligand>
</feature>
<comment type="similarity">
    <text evidence="4 19">In the C-terminal section; belongs to the NnrD/CARKD family.</text>
</comment>
<evidence type="ECO:0000256" key="9">
    <source>
        <dbReference type="ARBA" id="ARBA00022958"/>
    </source>
</evidence>
<feature type="binding site" evidence="17">
    <location>
        <begin position="372"/>
        <end position="376"/>
    </location>
    <ligand>
        <name>AMP</name>
        <dbReference type="ChEBI" id="CHEBI:456215"/>
    </ligand>
</feature>
<dbReference type="GO" id="GO:0005524">
    <property type="term" value="F:ATP binding"/>
    <property type="evidence" value="ECO:0007669"/>
    <property type="project" value="UniProtKB-UniRule"/>
</dbReference>
<comment type="cofactor">
    <cofactor evidence="17">
        <name>Mg(2+)</name>
        <dbReference type="ChEBI" id="CHEBI:18420"/>
    </cofactor>
</comment>
<feature type="binding site" evidence="18">
    <location>
        <begin position="122"/>
        <end position="128"/>
    </location>
    <ligand>
        <name>(6S)-NADPHX</name>
        <dbReference type="ChEBI" id="CHEBI:64076"/>
    </ligand>
</feature>
<comment type="caution">
    <text evidence="18">Lacks conserved residue(s) required for the propagation of feature annotation.</text>
</comment>
<dbReference type="SUPFAM" id="SSF64153">
    <property type="entry name" value="YjeF N-terminal domain-like"/>
    <property type="match status" value="1"/>
</dbReference>
<dbReference type="GO" id="GO:0110051">
    <property type="term" value="P:metabolite repair"/>
    <property type="evidence" value="ECO:0007669"/>
    <property type="project" value="TreeGrafter"/>
</dbReference>
<dbReference type="GO" id="GO:0052856">
    <property type="term" value="F:NAD(P)HX epimerase activity"/>
    <property type="evidence" value="ECO:0007669"/>
    <property type="project" value="UniProtKB-UniRule"/>
</dbReference>
<evidence type="ECO:0000256" key="5">
    <source>
        <dbReference type="ARBA" id="ARBA00022723"/>
    </source>
</evidence>
<proteinExistence type="inferred from homology"/>
<feature type="binding site" evidence="18">
    <location>
        <position position="118"/>
    </location>
    <ligand>
        <name>K(+)</name>
        <dbReference type="ChEBI" id="CHEBI:29103"/>
    </ligand>
</feature>
<evidence type="ECO:0000256" key="12">
    <source>
        <dbReference type="ARBA" id="ARBA00023239"/>
    </source>
</evidence>
<comment type="catalytic activity">
    <reaction evidence="1 18 19">
        <text>(6R)-NADHX = (6S)-NADHX</text>
        <dbReference type="Rhea" id="RHEA:32215"/>
        <dbReference type="ChEBI" id="CHEBI:64074"/>
        <dbReference type="ChEBI" id="CHEBI:64075"/>
        <dbReference type="EC" id="5.1.99.6"/>
    </reaction>
</comment>
<evidence type="ECO:0000313" key="22">
    <source>
        <dbReference type="EMBL" id="OIJ27068.1"/>
    </source>
</evidence>
<feature type="binding site" evidence="17">
    <location>
        <position position="246"/>
    </location>
    <ligand>
        <name>(6S)-NADPHX</name>
        <dbReference type="ChEBI" id="CHEBI:64076"/>
    </ligand>
</feature>
<keyword evidence="6 17" id="KW-0547">Nucleotide-binding</keyword>
<evidence type="ECO:0000256" key="2">
    <source>
        <dbReference type="ARBA" id="ARBA00000909"/>
    </source>
</evidence>
<dbReference type="InterPro" id="IPR036652">
    <property type="entry name" value="YjeF_N_dom_sf"/>
</dbReference>
<evidence type="ECO:0000259" key="20">
    <source>
        <dbReference type="PROSITE" id="PS51383"/>
    </source>
</evidence>
<keyword evidence="23" id="KW-1185">Reference proteome</keyword>
<evidence type="ECO:0000256" key="14">
    <source>
        <dbReference type="ARBA" id="ARBA00025153"/>
    </source>
</evidence>
<dbReference type="PROSITE" id="PS51383">
    <property type="entry name" value="YJEF_C_3"/>
    <property type="match status" value="1"/>
</dbReference>
<evidence type="ECO:0000259" key="21">
    <source>
        <dbReference type="PROSITE" id="PS51385"/>
    </source>
</evidence>
<dbReference type="Pfam" id="PF03853">
    <property type="entry name" value="YjeF_N"/>
    <property type="match status" value="1"/>
</dbReference>
<evidence type="ECO:0000256" key="18">
    <source>
        <dbReference type="HAMAP-Rule" id="MF_01966"/>
    </source>
</evidence>
<evidence type="ECO:0000256" key="8">
    <source>
        <dbReference type="ARBA" id="ARBA00022857"/>
    </source>
</evidence>
<evidence type="ECO:0000256" key="15">
    <source>
        <dbReference type="ARBA" id="ARBA00048238"/>
    </source>
</evidence>
<evidence type="ECO:0000256" key="3">
    <source>
        <dbReference type="ARBA" id="ARBA00006001"/>
    </source>
</evidence>
<keyword evidence="10 17" id="KW-0520">NAD</keyword>
<reference evidence="22" key="1">
    <citation type="submission" date="2016-10" db="EMBL/GenBank/DDBJ databases">
        <title>Draft Genome Sequence of Nocardioides luteus Strain BAFB, an Alkane-Degrading Bacterium Isolated from JP-7 Polluted Soil.</title>
        <authorList>
            <person name="Brown L."/>
            <person name="Ruiz O.N."/>
            <person name="Gunasekera T."/>
        </authorList>
    </citation>
    <scope>NUCLEOTIDE SEQUENCE [LARGE SCALE GENOMIC DNA]</scope>
    <source>
        <strain evidence="22">BAFB</strain>
    </source>
</reference>
<dbReference type="Pfam" id="PF01256">
    <property type="entry name" value="Carb_kinase"/>
    <property type="match status" value="1"/>
</dbReference>
<dbReference type="GO" id="GO:0046872">
    <property type="term" value="F:metal ion binding"/>
    <property type="evidence" value="ECO:0007669"/>
    <property type="project" value="UniProtKB-UniRule"/>
</dbReference>
<keyword evidence="12 17" id="KW-0456">Lyase</keyword>